<proteinExistence type="predicted"/>
<name>A2E0R7_TRIV3</name>
<feature type="compositionally biased region" description="Basic and acidic residues" evidence="1">
    <location>
        <begin position="144"/>
        <end position="179"/>
    </location>
</feature>
<dbReference type="SUPFAM" id="SSF50370">
    <property type="entry name" value="Ricin B-like lectins"/>
    <property type="match status" value="1"/>
</dbReference>
<protein>
    <submittedName>
        <fullName evidence="2">QXW lectin repeat family protein</fullName>
    </submittedName>
</protein>
<dbReference type="VEuPathDB" id="TrichDB:TVAGG3_0073520"/>
<evidence type="ECO:0000313" key="2">
    <source>
        <dbReference type="EMBL" id="EAY13812.1"/>
    </source>
</evidence>
<dbReference type="Gene3D" id="2.80.10.50">
    <property type="match status" value="1"/>
</dbReference>
<gene>
    <name evidence="2" type="ORF">TVAG_468280</name>
</gene>
<dbReference type="InterPro" id="IPR035992">
    <property type="entry name" value="Ricin_B-like_lectins"/>
</dbReference>
<dbReference type="SMR" id="A2E0R7"/>
<evidence type="ECO:0000256" key="1">
    <source>
        <dbReference type="SAM" id="MobiDB-lite"/>
    </source>
</evidence>
<reference evidence="2" key="2">
    <citation type="journal article" date="2007" name="Science">
        <title>Draft genome sequence of the sexually transmitted pathogen Trichomonas vaginalis.</title>
        <authorList>
            <person name="Carlton J.M."/>
            <person name="Hirt R.P."/>
            <person name="Silva J.C."/>
            <person name="Delcher A.L."/>
            <person name="Schatz M."/>
            <person name="Zhao Q."/>
            <person name="Wortman J.R."/>
            <person name="Bidwell S.L."/>
            <person name="Alsmark U.C.M."/>
            <person name="Besteiro S."/>
            <person name="Sicheritz-Ponten T."/>
            <person name="Noel C.J."/>
            <person name="Dacks J.B."/>
            <person name="Foster P.G."/>
            <person name="Simillion C."/>
            <person name="Van de Peer Y."/>
            <person name="Miranda-Saavedra D."/>
            <person name="Barton G.J."/>
            <person name="Westrop G.D."/>
            <person name="Mueller S."/>
            <person name="Dessi D."/>
            <person name="Fiori P.L."/>
            <person name="Ren Q."/>
            <person name="Paulsen I."/>
            <person name="Zhang H."/>
            <person name="Bastida-Corcuera F.D."/>
            <person name="Simoes-Barbosa A."/>
            <person name="Brown M.T."/>
            <person name="Hayes R.D."/>
            <person name="Mukherjee M."/>
            <person name="Okumura C.Y."/>
            <person name="Schneider R."/>
            <person name="Smith A.J."/>
            <person name="Vanacova S."/>
            <person name="Villalvazo M."/>
            <person name="Haas B.J."/>
            <person name="Pertea M."/>
            <person name="Feldblyum T.V."/>
            <person name="Utterback T.R."/>
            <person name="Shu C.L."/>
            <person name="Osoegawa K."/>
            <person name="de Jong P.J."/>
            <person name="Hrdy I."/>
            <person name="Horvathova L."/>
            <person name="Zubacova Z."/>
            <person name="Dolezal P."/>
            <person name="Malik S.B."/>
            <person name="Logsdon J.M. Jr."/>
            <person name="Henze K."/>
            <person name="Gupta A."/>
            <person name="Wang C.C."/>
            <person name="Dunne R.L."/>
            <person name="Upcroft J.A."/>
            <person name="Upcroft P."/>
            <person name="White O."/>
            <person name="Salzberg S.L."/>
            <person name="Tang P."/>
            <person name="Chiu C.-H."/>
            <person name="Lee Y.-S."/>
            <person name="Embley T.M."/>
            <person name="Coombs G.H."/>
            <person name="Mottram J.C."/>
            <person name="Tachezy J."/>
            <person name="Fraser-Liggett C.M."/>
            <person name="Johnson P.J."/>
        </authorList>
    </citation>
    <scope>NUCLEOTIDE SEQUENCE [LARGE SCALE GENOMIC DNA]</scope>
    <source>
        <strain evidence="2">G3</strain>
    </source>
</reference>
<keyword evidence="3" id="KW-1185">Reference proteome</keyword>
<dbReference type="OrthoDB" id="26589at2759"/>
<dbReference type="Proteomes" id="UP000001542">
    <property type="component" value="Unassembled WGS sequence"/>
</dbReference>
<evidence type="ECO:0000313" key="3">
    <source>
        <dbReference type="Proteomes" id="UP000001542"/>
    </source>
</evidence>
<dbReference type="CDD" id="cd00161">
    <property type="entry name" value="beta-trefoil_Ricin-like"/>
    <property type="match status" value="1"/>
</dbReference>
<dbReference type="PROSITE" id="PS50231">
    <property type="entry name" value="RICIN_B_LECTIN"/>
    <property type="match status" value="1"/>
</dbReference>
<feature type="compositionally biased region" description="Basic residues" evidence="1">
    <location>
        <begin position="201"/>
        <end position="223"/>
    </location>
</feature>
<sequence>MNCYFINAAHKEFLLTIGDKSCAEREGQLIIWKYEKGLQNQFMLFKERLVNALSGHLLEPLNQEVGSIVIQDGVYKREEKWAYYPDMTIRNSKGLVLDVQGGRFEEGTPIILWNSNGTEQQKWIPCTVLVTGRKHKKHHSKKEKKPEPAPEPAEEKKESSSDDEKKKKGFFEKVADKISDALSSSSSSDDEKKDAPEGEKKHRKRRHHTKDGSKYRHRKHHSHSKEGEK</sequence>
<feature type="compositionally biased region" description="Basic and acidic residues" evidence="1">
    <location>
        <begin position="189"/>
        <end position="200"/>
    </location>
</feature>
<feature type="compositionally biased region" description="Basic residues" evidence="1">
    <location>
        <begin position="132"/>
        <end position="143"/>
    </location>
</feature>
<accession>A2E0R7</accession>
<dbReference type="AlphaFoldDB" id="A2E0R7"/>
<organism evidence="2 3">
    <name type="scientific">Trichomonas vaginalis (strain ATCC PRA-98 / G3)</name>
    <dbReference type="NCBI Taxonomy" id="412133"/>
    <lineage>
        <taxon>Eukaryota</taxon>
        <taxon>Metamonada</taxon>
        <taxon>Parabasalia</taxon>
        <taxon>Trichomonadida</taxon>
        <taxon>Trichomonadidae</taxon>
        <taxon>Trichomonas</taxon>
    </lineage>
</organism>
<dbReference type="RefSeq" id="XP_001326035.1">
    <property type="nucleotide sequence ID" value="XM_001326000.1"/>
</dbReference>
<reference evidence="2" key="1">
    <citation type="submission" date="2006-10" db="EMBL/GenBank/DDBJ databases">
        <authorList>
            <person name="Amadeo P."/>
            <person name="Zhao Q."/>
            <person name="Wortman J."/>
            <person name="Fraser-Liggett C."/>
            <person name="Carlton J."/>
        </authorList>
    </citation>
    <scope>NUCLEOTIDE SEQUENCE</scope>
    <source>
        <strain evidence="2">G3</strain>
    </source>
</reference>
<dbReference type="KEGG" id="tva:4771796"/>
<dbReference type="InParanoid" id="A2E0R7"/>
<dbReference type="VEuPathDB" id="TrichDB:TVAG_468280"/>
<feature type="region of interest" description="Disordered" evidence="1">
    <location>
        <begin position="131"/>
        <end position="229"/>
    </location>
</feature>
<dbReference type="EMBL" id="DS113280">
    <property type="protein sequence ID" value="EAY13812.1"/>
    <property type="molecule type" value="Genomic_DNA"/>
</dbReference>